<dbReference type="RefSeq" id="WP_301418720.1">
    <property type="nucleotide sequence ID" value="NZ_CP098023.1"/>
</dbReference>
<dbReference type="EMBL" id="CP098023">
    <property type="protein sequence ID" value="WKD51441.1"/>
    <property type="molecule type" value="Genomic_DNA"/>
</dbReference>
<evidence type="ECO:0000313" key="5">
    <source>
        <dbReference type="EMBL" id="WKD51441.1"/>
    </source>
</evidence>
<dbReference type="PANTHER" id="PTHR43780:SF2">
    <property type="entry name" value="1-AMINOCYCLOPROPANE-1-CARBOXYLATE DEAMINASE-RELATED"/>
    <property type="match status" value="1"/>
</dbReference>
<accession>A0ABY9EJJ2</accession>
<evidence type="ECO:0000313" key="6">
    <source>
        <dbReference type="Proteomes" id="UP001321520"/>
    </source>
</evidence>
<dbReference type="Gene3D" id="3.40.50.1100">
    <property type="match status" value="2"/>
</dbReference>
<evidence type="ECO:0000256" key="1">
    <source>
        <dbReference type="ARBA" id="ARBA00001933"/>
    </source>
</evidence>
<keyword evidence="3" id="KW-0663">Pyridoxal phosphate</keyword>
<dbReference type="InterPro" id="IPR036052">
    <property type="entry name" value="TrpB-like_PALP_sf"/>
</dbReference>
<proteinExistence type="inferred from homology"/>
<keyword evidence="6" id="KW-1185">Reference proteome</keyword>
<feature type="domain" description="Tryptophan synthase beta chain-like PALP" evidence="4">
    <location>
        <begin position="33"/>
        <end position="327"/>
    </location>
</feature>
<evidence type="ECO:0000256" key="2">
    <source>
        <dbReference type="ARBA" id="ARBA00008639"/>
    </source>
</evidence>
<gene>
    <name evidence="5" type="ORF">M8T91_08480</name>
</gene>
<dbReference type="PIRSF" id="PIRSF006278">
    <property type="entry name" value="ACCD_DCysDesulf"/>
    <property type="match status" value="1"/>
</dbReference>
<protein>
    <submittedName>
        <fullName evidence="5">Pyridoxal-phosphate dependent enzyme</fullName>
    </submittedName>
</protein>
<organism evidence="5 6">
    <name type="scientific">Microbulbifer spongiae</name>
    <dbReference type="NCBI Taxonomy" id="2944933"/>
    <lineage>
        <taxon>Bacteria</taxon>
        <taxon>Pseudomonadati</taxon>
        <taxon>Pseudomonadota</taxon>
        <taxon>Gammaproteobacteria</taxon>
        <taxon>Cellvibrionales</taxon>
        <taxon>Microbulbiferaceae</taxon>
        <taxon>Microbulbifer</taxon>
    </lineage>
</organism>
<dbReference type="Pfam" id="PF00291">
    <property type="entry name" value="PALP"/>
    <property type="match status" value="1"/>
</dbReference>
<comment type="similarity">
    <text evidence="2">Belongs to the ACC deaminase/D-cysteine desulfhydrase family.</text>
</comment>
<comment type="cofactor">
    <cofactor evidence="1">
        <name>pyridoxal 5'-phosphate</name>
        <dbReference type="ChEBI" id="CHEBI:597326"/>
    </cofactor>
</comment>
<name>A0ABY9EJJ2_9GAMM</name>
<reference evidence="5 6" key="1">
    <citation type="submission" date="2022-05" db="EMBL/GenBank/DDBJ databases">
        <title>Microbulbifer sp. nov., isolated from sponge.</title>
        <authorList>
            <person name="Gao L."/>
        </authorList>
    </citation>
    <scope>NUCLEOTIDE SEQUENCE [LARGE SCALE GENOMIC DNA]</scope>
    <source>
        <strain evidence="5 6">MI-G</strain>
    </source>
</reference>
<dbReference type="SUPFAM" id="SSF53686">
    <property type="entry name" value="Tryptophan synthase beta subunit-like PLP-dependent enzymes"/>
    <property type="match status" value="1"/>
</dbReference>
<evidence type="ECO:0000256" key="3">
    <source>
        <dbReference type="ARBA" id="ARBA00022898"/>
    </source>
</evidence>
<dbReference type="Proteomes" id="UP001321520">
    <property type="component" value="Chromosome"/>
</dbReference>
<dbReference type="PANTHER" id="PTHR43780">
    <property type="entry name" value="1-AMINOCYCLOPROPANE-1-CARBOXYLATE DEAMINASE-RELATED"/>
    <property type="match status" value="1"/>
</dbReference>
<sequence>MSLRFWDCLDHQTFTDTACEVPYQQIKGDFFPGFDVWVRRDDLIDPIISGNKAYKLFFNLIEAKDRGAKILITCGGAWSNHIHAVAAAAAAAAAAARFGFQTIGIVRGERLAILNASLQDAQRFGMKLKFVTRTQYRKRNQSDFLHEMGLDSGAAYFIPEGGSNLLGIKGIQLLGKVIEETVPATFDQMWVACGAGATFAGFSAGIRNISVIGVEILRAGDSIFKEVDRWIKRLNLTAPEHLEKGRSGTLLSSDRLSDLRLRLLNQYHCGGYGQYPKVLADFQREFEGQVDIPLNPIYTSKLFHAIKNSNDRGGGQRGARLLVIHTGGLQGRRGD</sequence>
<dbReference type="InterPro" id="IPR027278">
    <property type="entry name" value="ACCD_DCysDesulf"/>
</dbReference>
<evidence type="ECO:0000259" key="4">
    <source>
        <dbReference type="Pfam" id="PF00291"/>
    </source>
</evidence>
<dbReference type="InterPro" id="IPR001926">
    <property type="entry name" value="TrpB-like_PALP"/>
</dbReference>